<dbReference type="PATRIC" id="fig|456.5.peg.368"/>
<dbReference type="AlphaFoldDB" id="A0A0W0VES4"/>
<reference evidence="1 2" key="1">
    <citation type="submission" date="2015-11" db="EMBL/GenBank/DDBJ databases">
        <title>Genomic analysis of 38 Legionella species identifies large and diverse effector repertoires.</title>
        <authorList>
            <person name="Burstein D."/>
            <person name="Amaro F."/>
            <person name="Zusman T."/>
            <person name="Lifshitz Z."/>
            <person name="Cohen O."/>
            <person name="Gilbert J.A."/>
            <person name="Pupko T."/>
            <person name="Shuman H.A."/>
            <person name="Segal G."/>
        </authorList>
    </citation>
    <scope>NUCLEOTIDE SEQUENCE [LARGE SCALE GENOMIC DNA]</scope>
    <source>
        <strain evidence="1 2">BL-540</strain>
    </source>
</reference>
<proteinExistence type="predicted"/>
<name>A0A0W0VES4_9GAMM</name>
<organism evidence="1 2">
    <name type="scientific">Legionella jordanis</name>
    <dbReference type="NCBI Taxonomy" id="456"/>
    <lineage>
        <taxon>Bacteria</taxon>
        <taxon>Pseudomonadati</taxon>
        <taxon>Pseudomonadota</taxon>
        <taxon>Gammaproteobacteria</taxon>
        <taxon>Legionellales</taxon>
        <taxon>Legionellaceae</taxon>
        <taxon>Legionella</taxon>
    </lineage>
</organism>
<keyword evidence="2" id="KW-1185">Reference proteome</keyword>
<dbReference type="Proteomes" id="UP000055035">
    <property type="component" value="Unassembled WGS sequence"/>
</dbReference>
<dbReference type="RefSeq" id="WP_242604072.1">
    <property type="nucleotide sequence ID" value="NZ_CAAAIC010000018.1"/>
</dbReference>
<comment type="caution">
    <text evidence="1">The sequence shown here is derived from an EMBL/GenBank/DDBJ whole genome shotgun (WGS) entry which is preliminary data.</text>
</comment>
<gene>
    <name evidence="1" type="ORF">Ljor_0347</name>
</gene>
<accession>A0A0W0VES4</accession>
<protein>
    <submittedName>
        <fullName evidence="1">Uncharacterized protein</fullName>
    </submittedName>
</protein>
<evidence type="ECO:0000313" key="1">
    <source>
        <dbReference type="EMBL" id="KTD18594.1"/>
    </source>
</evidence>
<dbReference type="STRING" id="456.Ljor_0347"/>
<evidence type="ECO:0000313" key="2">
    <source>
        <dbReference type="Proteomes" id="UP000055035"/>
    </source>
</evidence>
<dbReference type="EMBL" id="LNYJ01000006">
    <property type="protein sequence ID" value="KTD18594.1"/>
    <property type="molecule type" value="Genomic_DNA"/>
</dbReference>
<sequence>MISHPFFSLNTCLWNLTYFHNMKQDDMQYQALQQICISPWLGNHEKRDLITAFNIANELLGVFAALGYKFMYEATANQSKTVQDEHPGSIAGCLRSFLQQASK</sequence>